<feature type="non-terminal residue" evidence="1">
    <location>
        <position position="334"/>
    </location>
</feature>
<accession>A0A5A7PT15</accession>
<sequence length="334" mass="38094">MAMNSGGNMKMTAVRYPNPALNQRAALPLFTGPTSLSLLLLSEVLPPISSSPSQTIDFEIWFQKELEREKQLEERCEEEFQTWFLQELLKEEMLKEQLLKEQNLLKEIKTGSENPVNEKPKPFKCLFKNCAQLMVWLFRFTAILKQALERLQLFVDWILAPTQLMKKPSLELLLTPLFKLLLPFQFLLKPSLKIIVWLGLLEIGGSTSDFHEAINFIDYDSSFSEEKGKGKSVQVSCNLNNAACTISVHCMAIAKNMEEMCWQDSSLSAANQVEANYLAIRWCLQKAKALGWKSFVCNINDEDVTATLNRRLVSNCVHVNVMQEIFALCIDCNV</sequence>
<proteinExistence type="predicted"/>
<keyword evidence="2" id="KW-1185">Reference proteome</keyword>
<reference evidence="2" key="1">
    <citation type="journal article" date="2019" name="Curr. Biol.">
        <title>Genome Sequence of Striga asiatica Provides Insight into the Evolution of Plant Parasitism.</title>
        <authorList>
            <person name="Yoshida S."/>
            <person name="Kim S."/>
            <person name="Wafula E.K."/>
            <person name="Tanskanen J."/>
            <person name="Kim Y.M."/>
            <person name="Honaas L."/>
            <person name="Yang Z."/>
            <person name="Spallek T."/>
            <person name="Conn C.E."/>
            <person name="Ichihashi Y."/>
            <person name="Cheong K."/>
            <person name="Cui S."/>
            <person name="Der J.P."/>
            <person name="Gundlach H."/>
            <person name="Jiao Y."/>
            <person name="Hori C."/>
            <person name="Ishida J.K."/>
            <person name="Kasahara H."/>
            <person name="Kiba T."/>
            <person name="Kim M.S."/>
            <person name="Koo N."/>
            <person name="Laohavisit A."/>
            <person name="Lee Y.H."/>
            <person name="Lumba S."/>
            <person name="McCourt P."/>
            <person name="Mortimer J.C."/>
            <person name="Mutuku J.M."/>
            <person name="Nomura T."/>
            <person name="Sasaki-Sekimoto Y."/>
            <person name="Seto Y."/>
            <person name="Wang Y."/>
            <person name="Wakatake T."/>
            <person name="Sakakibara H."/>
            <person name="Demura T."/>
            <person name="Yamaguchi S."/>
            <person name="Yoneyama K."/>
            <person name="Manabe R.I."/>
            <person name="Nelson D.C."/>
            <person name="Schulman A.H."/>
            <person name="Timko M.P."/>
            <person name="dePamphilis C.W."/>
            <person name="Choi D."/>
            <person name="Shirasu K."/>
        </authorList>
    </citation>
    <scope>NUCLEOTIDE SEQUENCE [LARGE SCALE GENOMIC DNA]</scope>
    <source>
        <strain evidence="2">cv. UVA1</strain>
    </source>
</reference>
<dbReference type="GO" id="GO:0016853">
    <property type="term" value="F:isomerase activity"/>
    <property type="evidence" value="ECO:0007669"/>
    <property type="project" value="UniProtKB-KW"/>
</dbReference>
<organism evidence="1 2">
    <name type="scientific">Striga asiatica</name>
    <name type="common">Asiatic witchweed</name>
    <name type="synonym">Buchnera asiatica</name>
    <dbReference type="NCBI Taxonomy" id="4170"/>
    <lineage>
        <taxon>Eukaryota</taxon>
        <taxon>Viridiplantae</taxon>
        <taxon>Streptophyta</taxon>
        <taxon>Embryophyta</taxon>
        <taxon>Tracheophyta</taxon>
        <taxon>Spermatophyta</taxon>
        <taxon>Magnoliopsida</taxon>
        <taxon>eudicotyledons</taxon>
        <taxon>Gunneridae</taxon>
        <taxon>Pentapetalae</taxon>
        <taxon>asterids</taxon>
        <taxon>lamiids</taxon>
        <taxon>Lamiales</taxon>
        <taxon>Orobanchaceae</taxon>
        <taxon>Buchnereae</taxon>
        <taxon>Striga</taxon>
    </lineage>
</organism>
<gene>
    <name evidence="1" type="ORF">STAS_12093</name>
</gene>
<dbReference type="Proteomes" id="UP000325081">
    <property type="component" value="Unassembled WGS sequence"/>
</dbReference>
<dbReference type="AlphaFoldDB" id="A0A5A7PT15"/>
<evidence type="ECO:0000313" key="2">
    <source>
        <dbReference type="Proteomes" id="UP000325081"/>
    </source>
</evidence>
<evidence type="ECO:0000313" key="1">
    <source>
        <dbReference type="EMBL" id="GER35781.1"/>
    </source>
</evidence>
<dbReference type="EMBL" id="BKCP01005017">
    <property type="protein sequence ID" value="GER35781.1"/>
    <property type="molecule type" value="Genomic_DNA"/>
</dbReference>
<name>A0A5A7PT15_STRAF</name>
<comment type="caution">
    <text evidence="1">The sequence shown here is derived from an EMBL/GenBank/DDBJ whole genome shotgun (WGS) entry which is preliminary data.</text>
</comment>
<keyword evidence="1" id="KW-0413">Isomerase</keyword>
<protein>
    <submittedName>
        <fullName evidence="1">FKBP-type peptidyl-prolyl cis-trans isomerasefamily protein</fullName>
    </submittedName>
</protein>